<dbReference type="EMBL" id="QPJQ01000026">
    <property type="protein sequence ID" value="RCW99646.1"/>
    <property type="molecule type" value="Genomic_DNA"/>
</dbReference>
<evidence type="ECO:0000256" key="1">
    <source>
        <dbReference type="ARBA" id="ARBA00022729"/>
    </source>
</evidence>
<reference evidence="2 3" key="1">
    <citation type="submission" date="2018-07" db="EMBL/GenBank/DDBJ databases">
        <title>Genomic Encyclopedia of Type Strains, Phase III (KMG-III): the genomes of soil and plant-associated and newly described type strains.</title>
        <authorList>
            <person name="Whitman W."/>
        </authorList>
    </citation>
    <scope>NUCLEOTIDE SEQUENCE [LARGE SCALE GENOMIC DNA]</scope>
    <source>
        <strain evidence="2 3">CECT 7731</strain>
    </source>
</reference>
<proteinExistence type="predicted"/>
<dbReference type="Gene3D" id="3.40.190.170">
    <property type="entry name" value="Bacterial extracellular solute-binding protein, family 7"/>
    <property type="match status" value="1"/>
</dbReference>
<sequence>MKSLNIGKIVKMSALATAVATLSGCSEEDKSNYVLQYSTYTTSTSDQSKTVQRWAKEVERLTEGGVKVEFHYSQSLAKADDSLSATVDGRADIAQIGSIYATSGLPMFTVVELPFETNNPETQMKAIERLYQENSEFKRDFDENGVKLLFPLPLGSVLIGLKEPASTPSQLSGRSIRSGGLTSEVLMAENVNPVSMTATDIYESMSRGIVDGYSALALANLPTFGLAPITPYLVNPGIGAYSSSIVVINKGVFDSMPEKYQNAVMQASKNSISYGLEEMDAAGQVACSQLKESDVKITEFSNESVADWKAKVSADKDWVDRYNSRGYKSQLVINSYRNIIKEEEDKSKYISPIDSCLGG</sequence>
<dbReference type="PROSITE" id="PS51257">
    <property type="entry name" value="PROKAR_LIPOPROTEIN"/>
    <property type="match status" value="1"/>
</dbReference>
<dbReference type="RefSeq" id="WP_114412757.1">
    <property type="nucleotide sequence ID" value="NZ_QPJQ01000026.1"/>
</dbReference>
<dbReference type="PANTHER" id="PTHR33376:SF15">
    <property type="entry name" value="BLL6794 PROTEIN"/>
    <property type="match status" value="1"/>
</dbReference>
<dbReference type="PANTHER" id="PTHR33376">
    <property type="match status" value="1"/>
</dbReference>
<dbReference type="AlphaFoldDB" id="A0A368ZUY3"/>
<organism evidence="2 3">
    <name type="scientific">Marinomonas foliarum</name>
    <dbReference type="NCBI Taxonomy" id="491950"/>
    <lineage>
        <taxon>Bacteria</taxon>
        <taxon>Pseudomonadati</taxon>
        <taxon>Pseudomonadota</taxon>
        <taxon>Gammaproteobacteria</taxon>
        <taxon>Oceanospirillales</taxon>
        <taxon>Oceanospirillaceae</taxon>
        <taxon>Marinomonas</taxon>
    </lineage>
</organism>
<dbReference type="OrthoDB" id="8678862at2"/>
<dbReference type="Proteomes" id="UP000253506">
    <property type="component" value="Unassembled WGS sequence"/>
</dbReference>
<gene>
    <name evidence="2" type="ORF">DFP77_12637</name>
</gene>
<dbReference type="InterPro" id="IPR038404">
    <property type="entry name" value="TRAP_DctP_sf"/>
</dbReference>
<protein>
    <submittedName>
        <fullName evidence="2">TRAP-type C4-dicarboxylate transport system substrate-binding protein</fullName>
    </submittedName>
</protein>
<evidence type="ECO:0000313" key="2">
    <source>
        <dbReference type="EMBL" id="RCW99646.1"/>
    </source>
</evidence>
<dbReference type="GO" id="GO:0055085">
    <property type="term" value="P:transmembrane transport"/>
    <property type="evidence" value="ECO:0007669"/>
    <property type="project" value="InterPro"/>
</dbReference>
<dbReference type="NCBIfam" id="NF037995">
    <property type="entry name" value="TRAP_S1"/>
    <property type="match status" value="1"/>
</dbReference>
<evidence type="ECO:0000313" key="3">
    <source>
        <dbReference type="Proteomes" id="UP000253506"/>
    </source>
</evidence>
<comment type="caution">
    <text evidence="2">The sequence shown here is derived from an EMBL/GenBank/DDBJ whole genome shotgun (WGS) entry which is preliminary data.</text>
</comment>
<dbReference type="Pfam" id="PF03480">
    <property type="entry name" value="DctP"/>
    <property type="match status" value="1"/>
</dbReference>
<accession>A0A368ZUY3</accession>
<keyword evidence="1" id="KW-0732">Signal</keyword>
<name>A0A368ZUY3_9GAMM</name>
<dbReference type="InterPro" id="IPR018389">
    <property type="entry name" value="DctP_fam"/>
</dbReference>